<dbReference type="InParanoid" id="A0A5J5EKM2"/>
<reference evidence="3 4" key="1">
    <citation type="submission" date="2019-09" db="EMBL/GenBank/DDBJ databases">
        <title>Draft genome of the ectomycorrhizal ascomycete Sphaerosporella brunnea.</title>
        <authorList>
            <consortium name="DOE Joint Genome Institute"/>
            <person name="Benucci G.M."/>
            <person name="Marozzi G."/>
            <person name="Antonielli L."/>
            <person name="Sanchez S."/>
            <person name="Marco P."/>
            <person name="Wang X."/>
            <person name="Falini L.B."/>
            <person name="Barry K."/>
            <person name="Haridas S."/>
            <person name="Lipzen A."/>
            <person name="Labutti K."/>
            <person name="Grigoriev I.V."/>
            <person name="Murat C."/>
            <person name="Martin F."/>
            <person name="Albertini E."/>
            <person name="Donnini D."/>
            <person name="Bonito G."/>
        </authorList>
    </citation>
    <scope>NUCLEOTIDE SEQUENCE [LARGE SCALE GENOMIC DNA]</scope>
    <source>
        <strain evidence="3 4">Sb_GMNB300</strain>
    </source>
</reference>
<evidence type="ECO:0000313" key="3">
    <source>
        <dbReference type="EMBL" id="KAA8895268.1"/>
    </source>
</evidence>
<dbReference type="EMBL" id="VXIS01000276">
    <property type="protein sequence ID" value="KAA8895268.1"/>
    <property type="molecule type" value="Genomic_DNA"/>
</dbReference>
<sequence length="130" mass="14680">MGPGRSGDKTAQQESGAIGAYESSHRPMTARLAKRIIREFDESDGDPILRFWHAIGDGCPWGTGYLLAICFLYERDRRTRKRQRDEQVSLLALSVWQAQVKRTAAARVSDKYKEPMELTAGACAYEWLAN</sequence>
<keyword evidence="2" id="KW-0472">Membrane</keyword>
<name>A0A5J5EKM2_9PEZI</name>
<dbReference type="Proteomes" id="UP000326924">
    <property type="component" value="Unassembled WGS sequence"/>
</dbReference>
<organism evidence="3 4">
    <name type="scientific">Sphaerosporella brunnea</name>
    <dbReference type="NCBI Taxonomy" id="1250544"/>
    <lineage>
        <taxon>Eukaryota</taxon>
        <taxon>Fungi</taxon>
        <taxon>Dikarya</taxon>
        <taxon>Ascomycota</taxon>
        <taxon>Pezizomycotina</taxon>
        <taxon>Pezizomycetes</taxon>
        <taxon>Pezizales</taxon>
        <taxon>Pyronemataceae</taxon>
        <taxon>Sphaerosporella</taxon>
    </lineage>
</organism>
<keyword evidence="2" id="KW-1133">Transmembrane helix</keyword>
<evidence type="ECO:0000256" key="2">
    <source>
        <dbReference type="SAM" id="Phobius"/>
    </source>
</evidence>
<keyword evidence="4" id="KW-1185">Reference proteome</keyword>
<keyword evidence="2" id="KW-0812">Transmembrane</keyword>
<feature type="transmembrane region" description="Helical" evidence="2">
    <location>
        <begin position="51"/>
        <end position="73"/>
    </location>
</feature>
<evidence type="ECO:0000313" key="4">
    <source>
        <dbReference type="Proteomes" id="UP000326924"/>
    </source>
</evidence>
<gene>
    <name evidence="3" type="ORF">FN846DRAFT_894310</name>
</gene>
<protein>
    <submittedName>
        <fullName evidence="3">Uncharacterized protein</fullName>
    </submittedName>
</protein>
<comment type="caution">
    <text evidence="3">The sequence shown here is derived from an EMBL/GenBank/DDBJ whole genome shotgun (WGS) entry which is preliminary data.</text>
</comment>
<feature type="region of interest" description="Disordered" evidence="1">
    <location>
        <begin position="1"/>
        <end position="26"/>
    </location>
</feature>
<proteinExistence type="predicted"/>
<accession>A0A5J5EKM2</accession>
<evidence type="ECO:0000256" key="1">
    <source>
        <dbReference type="SAM" id="MobiDB-lite"/>
    </source>
</evidence>
<dbReference type="AlphaFoldDB" id="A0A5J5EKM2"/>